<dbReference type="EMBL" id="FXAG01000003">
    <property type="protein sequence ID" value="SMF04011.1"/>
    <property type="molecule type" value="Genomic_DNA"/>
</dbReference>
<dbReference type="RefSeq" id="WP_143477749.1">
    <property type="nucleotide sequence ID" value="NZ_FXAG01000003.1"/>
</dbReference>
<dbReference type="AlphaFoldDB" id="A0A1Y6BCF9"/>
<keyword evidence="2" id="KW-1185">Reference proteome</keyword>
<name>A0A1Y6BCF9_9NEIS</name>
<dbReference type="Proteomes" id="UP000192920">
    <property type="component" value="Unassembled WGS sequence"/>
</dbReference>
<accession>A0A1Y6BCF9</accession>
<dbReference type="STRING" id="1123014.SAMN02745746_00918"/>
<reference evidence="2" key="1">
    <citation type="submission" date="2017-04" db="EMBL/GenBank/DDBJ databases">
        <authorList>
            <person name="Varghese N."/>
            <person name="Submissions S."/>
        </authorList>
    </citation>
    <scope>NUCLEOTIDE SEQUENCE [LARGE SCALE GENOMIC DNA]</scope>
    <source>
        <strain evidence="2">DSM 22618</strain>
    </source>
</reference>
<proteinExistence type="predicted"/>
<sequence>MNNPFATATATTASTNMPAVILAAAAIHDAASPTVSPGSDFGTSPSTFRVKTILGGERERWGG</sequence>
<evidence type="ECO:0000313" key="1">
    <source>
        <dbReference type="EMBL" id="SMF04011.1"/>
    </source>
</evidence>
<organism evidence="1 2">
    <name type="scientific">Pseudogulbenkiania subflava DSM 22618</name>
    <dbReference type="NCBI Taxonomy" id="1123014"/>
    <lineage>
        <taxon>Bacteria</taxon>
        <taxon>Pseudomonadati</taxon>
        <taxon>Pseudomonadota</taxon>
        <taxon>Betaproteobacteria</taxon>
        <taxon>Neisseriales</taxon>
        <taxon>Chromobacteriaceae</taxon>
        <taxon>Pseudogulbenkiania</taxon>
    </lineage>
</organism>
<protein>
    <submittedName>
        <fullName evidence="1">Uncharacterized protein</fullName>
    </submittedName>
</protein>
<gene>
    <name evidence="1" type="ORF">SAMN02745746_00918</name>
</gene>
<evidence type="ECO:0000313" key="2">
    <source>
        <dbReference type="Proteomes" id="UP000192920"/>
    </source>
</evidence>